<evidence type="ECO:0000256" key="1">
    <source>
        <dbReference type="ARBA" id="ARBA00023002"/>
    </source>
</evidence>
<evidence type="ECO:0000313" key="5">
    <source>
        <dbReference type="Proteomes" id="UP000195729"/>
    </source>
</evidence>
<keyword evidence="1" id="KW-0560">Oxidoreductase</keyword>
<dbReference type="GO" id="GO:0016491">
    <property type="term" value="F:oxidoreductase activity"/>
    <property type="evidence" value="ECO:0007669"/>
    <property type="project" value="UniProtKB-KW"/>
</dbReference>
<dbReference type="Pfam" id="PF00248">
    <property type="entry name" value="Aldo_ket_red"/>
    <property type="match status" value="1"/>
</dbReference>
<dbReference type="OrthoDB" id="9772407at2"/>
<evidence type="ECO:0000313" key="3">
    <source>
        <dbReference type="EMBL" id="ARU95482.1"/>
    </source>
</evidence>
<sequence length="331" mass="36039">MNYRTLGNTQVSAVGLGCMGMSQSYGATDDKASLQALQHAVALGVTFFDTAEVYGPYRNEILLGNALKSCRDQVTIATKFGLTFNRQRTDFGEITGTDGSPENTRAVAEASLKRLQTDVIDLYYLHRVDPQIPIEESIGAMADLVTEGKVRMIGLSEVSADTLRRAHAVHPIAALQSEYSLWTRDVETNGVLDTCRELGITFVPFSPLGRGFLTGTIASAAQLQEGDFRKTLPRFQAENAEANQRQLKIIQQIAAEKGCTVAQIALAWVLAQGEDIIPIPGSKQIPYIEQNVAAAAILLTDAEKQALEQSFRPENIAGARYPEAFARMGQK</sequence>
<proteinExistence type="predicted"/>
<dbReference type="AlphaFoldDB" id="A0A1Y0LNB5"/>
<dbReference type="PANTHER" id="PTHR43625:SF40">
    <property type="entry name" value="ALDO-KETO REDUCTASE YAKC [NADP(+)]"/>
    <property type="match status" value="1"/>
</dbReference>
<dbReference type="InterPro" id="IPR050791">
    <property type="entry name" value="Aldo-Keto_reductase"/>
</dbReference>
<dbReference type="GO" id="GO:0005737">
    <property type="term" value="C:cytoplasm"/>
    <property type="evidence" value="ECO:0007669"/>
    <property type="project" value="TreeGrafter"/>
</dbReference>
<dbReference type="CDD" id="cd19076">
    <property type="entry name" value="AKR_AKR13A_13D"/>
    <property type="match status" value="1"/>
</dbReference>
<accession>A0A1Y0LNB5</accession>
<gene>
    <name evidence="3" type="ORF">A7K98_18070</name>
    <name evidence="4" type="ORF">A7K99_18055</name>
</gene>
<keyword evidence="5" id="KW-1185">Reference proteome</keyword>
<dbReference type="RefSeq" id="WP_087489840.1">
    <property type="nucleotide sequence ID" value="NZ_CP015579.1"/>
</dbReference>
<evidence type="ECO:0000313" key="4">
    <source>
        <dbReference type="EMBL" id="ARU99523.1"/>
    </source>
</evidence>
<dbReference type="SUPFAM" id="SSF51430">
    <property type="entry name" value="NAD(P)-linked oxidoreductase"/>
    <property type="match status" value="1"/>
</dbReference>
<organism evidence="3 6">
    <name type="scientific">Tatumella citrea</name>
    <name type="common">Pantoea citrea</name>
    <dbReference type="NCBI Taxonomy" id="53336"/>
    <lineage>
        <taxon>Bacteria</taxon>
        <taxon>Pseudomonadati</taxon>
        <taxon>Pseudomonadota</taxon>
        <taxon>Gammaproteobacteria</taxon>
        <taxon>Enterobacterales</taxon>
        <taxon>Erwiniaceae</taxon>
        <taxon>Tatumella</taxon>
    </lineage>
</organism>
<protein>
    <submittedName>
        <fullName evidence="3">Aldo/keto reductase</fullName>
    </submittedName>
</protein>
<dbReference type="EMBL" id="CP015581">
    <property type="protein sequence ID" value="ARU99523.1"/>
    <property type="molecule type" value="Genomic_DNA"/>
</dbReference>
<dbReference type="PROSITE" id="PS51257">
    <property type="entry name" value="PROKAR_LIPOPROTEIN"/>
    <property type="match status" value="1"/>
</dbReference>
<dbReference type="Proteomes" id="UP000195814">
    <property type="component" value="Chromosome"/>
</dbReference>
<feature type="domain" description="NADP-dependent oxidoreductase" evidence="2">
    <location>
        <begin position="14"/>
        <end position="309"/>
    </location>
</feature>
<dbReference type="EMBL" id="CP015579">
    <property type="protein sequence ID" value="ARU95482.1"/>
    <property type="molecule type" value="Genomic_DNA"/>
</dbReference>
<dbReference type="Proteomes" id="UP000195729">
    <property type="component" value="Chromosome"/>
</dbReference>
<dbReference type="InterPro" id="IPR023210">
    <property type="entry name" value="NADP_OxRdtase_dom"/>
</dbReference>
<dbReference type="InterPro" id="IPR036812">
    <property type="entry name" value="NAD(P)_OxRdtase_dom_sf"/>
</dbReference>
<evidence type="ECO:0000313" key="6">
    <source>
        <dbReference type="Proteomes" id="UP000195814"/>
    </source>
</evidence>
<reference evidence="5 6" key="1">
    <citation type="submission" date="2016-05" db="EMBL/GenBank/DDBJ databases">
        <title>Complete genome sequence of two 2,5-diketo-D-glunonic acid producing strain Tatumella citrea.</title>
        <authorList>
            <person name="Duan C."/>
            <person name="Yang J."/>
            <person name="Yang S."/>
        </authorList>
    </citation>
    <scope>NUCLEOTIDE SEQUENCE [LARGE SCALE GENOMIC DNA]</scope>
    <source>
        <strain evidence="4 5">ATCC 39140</strain>
        <strain evidence="3 6">DSM 13699</strain>
    </source>
</reference>
<evidence type="ECO:0000259" key="2">
    <source>
        <dbReference type="Pfam" id="PF00248"/>
    </source>
</evidence>
<dbReference type="PANTHER" id="PTHR43625">
    <property type="entry name" value="AFLATOXIN B1 ALDEHYDE REDUCTASE"/>
    <property type="match status" value="1"/>
</dbReference>
<dbReference type="KEGG" id="tci:A7K98_18070"/>
<name>A0A1Y0LNB5_TATCI</name>
<dbReference type="Gene3D" id="3.20.20.100">
    <property type="entry name" value="NADP-dependent oxidoreductase domain"/>
    <property type="match status" value="1"/>
</dbReference>